<reference evidence="2 3" key="1">
    <citation type="submission" date="2020-04" db="EMBL/GenBank/DDBJ databases">
        <title>Description of novel Gluconacetobacter.</title>
        <authorList>
            <person name="Sombolestani A."/>
        </authorList>
    </citation>
    <scope>NUCLEOTIDE SEQUENCE [LARGE SCALE GENOMIC DNA]</scope>
    <source>
        <strain evidence="2 3">LMG 1382</strain>
    </source>
</reference>
<dbReference type="EMBL" id="JABEQI010000002">
    <property type="protein sequence ID" value="MBB2185807.1"/>
    <property type="molecule type" value="Genomic_DNA"/>
</dbReference>
<evidence type="ECO:0000256" key="1">
    <source>
        <dbReference type="SAM" id="MobiDB-lite"/>
    </source>
</evidence>
<dbReference type="OrthoDB" id="7591734at2"/>
<comment type="caution">
    <text evidence="2">The sequence shown here is derived from an EMBL/GenBank/DDBJ whole genome shotgun (WGS) entry which is preliminary data.</text>
</comment>
<feature type="region of interest" description="Disordered" evidence="1">
    <location>
        <begin position="1"/>
        <end position="29"/>
    </location>
</feature>
<feature type="compositionally biased region" description="Polar residues" evidence="1">
    <location>
        <begin position="17"/>
        <end position="28"/>
    </location>
</feature>
<organism evidence="2 3">
    <name type="scientific">Gluconacetobacter liquefaciens</name>
    <name type="common">Acetobacter liquefaciens</name>
    <dbReference type="NCBI Taxonomy" id="89584"/>
    <lineage>
        <taxon>Bacteria</taxon>
        <taxon>Pseudomonadati</taxon>
        <taxon>Pseudomonadota</taxon>
        <taxon>Alphaproteobacteria</taxon>
        <taxon>Acetobacterales</taxon>
        <taxon>Acetobacteraceae</taxon>
        <taxon>Gluconacetobacter</taxon>
    </lineage>
</organism>
<dbReference type="RefSeq" id="WP_141288702.1">
    <property type="nucleotide sequence ID" value="NZ_BJMI01000001.1"/>
</dbReference>
<gene>
    <name evidence="2" type="ORF">HLH32_05325</name>
</gene>
<name>A0A7W4JJC4_GLULI</name>
<sequence>MISCNNTEKMAKKHTDTTTSPNVSSGTRTVVARKRAATTRSTGGAGFDFEDRVAASLLLRMVSGEAQPAIEGSGIHLQTQTEPLGWKIDDLLVTTSSARTHQRLAISCKSNVQVTRNGFQPEFAGRVLQQWREGSTPFNRATDHLALASRGHNADFEATWADIKGWCEGPDPALALSRINASRKHRTVFDSLRSPAGYEAASDVETVEIIRRLHVLPFDFQLAQSNDNSRMIAQCRQLLVSRSQVEAENLWKDIIDAARDTRLGSGTLPFTVVWDRLRKKYALRAHPDYAASWDTLSTLTIDYRDNIQTELPAGYTVDRSHPRAELEELIKSTSVAVVLGDSGVGKSALVKDTLDDRFTNRNQVWLGPDELAATLSAVKRLSLSLSHPLPEVLNATSHARNVLVLDSAERFSDTDLVATKRLIELITAPSEGVEDATWRIVIVSQQQNWRTISQRLLVSTPPKVVTVNALNAEQVRAALLSSLTLRWLATHNETVVALTNLKTLSWVMTAGGAMGTDSGALASHTAIADQLWDFWTNGRLDVQGLIMRLARREASFERSFAISALDPADATIFQNRPSQLPLFIRRNRIEFEHDLAADWARFQHLKEIADDVPTWAAYAVNPLWTGALRMLGQYLLREKIGAETAWDQAFRAVEGGQPPLAMDVLLDAICLDPEAERFLNERAEFLFANRGRWLDSLLRRFRHVASMPSVAPTLLNADTSMGLYLDANFRTLVIGRWPPIANFLAKHEARVADLMLPSVSAVCETWLNGVSSLIGDTPTPYRKEFAQLALRIAQVVQADKMRGTIYSGHDDLTFFSSALAGAPDFPEKVAAWALEMVGRREPSDFVRERVAEANRKEAEKRAERLGTDLTYRAAEQKRGRSSRGPMMISSTYALPAWPLGPQHRLDRDFVNMAFKSNPLMALMHANPAAAAELLIALHIEDNPEEKFGSSTRIEPELGLSHQREAYPSAFWKSPFFSFLQIAPKEAVGALIALVNFATERWAADQSASSSTVPSIDLLIGDVIVSYPGDGAVFCWGQTNSFRNGTLFSTLDALERWLTIQLQYGYDCSEYIERLLAQGKSTAFLGVLTNVAKFEPKLLAGQLAPLHAHPAIFIWDEDRVKEIGQSFDAWHWVKLGDKIFEFAKAWVFAPHRMRTLRGVAVDLLKTDPVVAAALKQSCAAWEFPKNTTRATEIRTLQATLDYDNYRPGNTSSESNRELAFKCPDELQREIEERHSVQEDRARGIVIPYQCKEWLGNGAALSDQNAQEIADYLQVVETNNTLDEEVKTLNALALSSALIGCCYPWISGRPETFERACVAVKAAALSTPDDAEGILRYRISGFEQDIPLWGHAVMKLWMHDVQNREVWEPLVLRLLSSGDARAVGIVSDAAYQNRAVLGDAWWRVLQLGLFWSALVMLAPYHDDNGIAPAVWNRWLAKFRRMKIFGVKANADALDLHRIIKGYERLEADGWQREFASDRPGWHRRDPADRTSIGLETRFLSVLFQWLLGREQPLGADTAATELSLCLKLWDAEVRNMKARQKEDGEYPLPSDLGYDLVRKFASMIVVGPADQAPKLWEAVFALGNDGHAAVEQFINAFMLLPGKCDAVRFCAAWREMIVFSLAQGWEKRNRWYYGERYLRSLLGFGHAALTKLADRAAAVHGLKDLYKLWAEAHLRLKEDNVVGFAYFLAGEFAAPIRLEGIQWLASGIANGTVSTRFSRDQAGPALVELLDAVINENSIELQRNRPALEAVIAIAAELVAKNIDNAFVLQERIKLLR</sequence>
<evidence type="ECO:0000313" key="3">
    <source>
        <dbReference type="Proteomes" id="UP000562982"/>
    </source>
</evidence>
<accession>A0A7W4JJC4</accession>
<dbReference type="InterPro" id="IPR027417">
    <property type="entry name" value="P-loop_NTPase"/>
</dbReference>
<protein>
    <submittedName>
        <fullName evidence="2">Uncharacterized protein</fullName>
    </submittedName>
</protein>
<evidence type="ECO:0000313" key="2">
    <source>
        <dbReference type="EMBL" id="MBB2185807.1"/>
    </source>
</evidence>
<dbReference type="Proteomes" id="UP000562982">
    <property type="component" value="Unassembled WGS sequence"/>
</dbReference>
<proteinExistence type="predicted"/>
<dbReference type="SUPFAM" id="SSF52540">
    <property type="entry name" value="P-loop containing nucleoside triphosphate hydrolases"/>
    <property type="match status" value="1"/>
</dbReference>